<sequence>MNLSEVLTALLAAEDEAADSVEDARRKAADILRENREKFAADQEARLTAARAQAKAIVESARHSAELEAAQIADMGMRGRQKMKDQFGEKAPPAVSKFAEEIAERYGKKGGA</sequence>
<organism evidence="1 2">
    <name type="scientific">Aminivibrio pyruvatiphilus</name>
    <dbReference type="NCBI Taxonomy" id="1005740"/>
    <lineage>
        <taxon>Bacteria</taxon>
        <taxon>Thermotogati</taxon>
        <taxon>Synergistota</taxon>
        <taxon>Synergistia</taxon>
        <taxon>Synergistales</taxon>
        <taxon>Aminobacteriaceae</taxon>
        <taxon>Aminivibrio</taxon>
    </lineage>
</organism>
<name>A0A4R8M638_9BACT</name>
<reference evidence="1 2" key="1">
    <citation type="submission" date="2019-03" db="EMBL/GenBank/DDBJ databases">
        <title>Genomic Encyclopedia of Type Strains, Phase IV (KMG-IV): sequencing the most valuable type-strain genomes for metagenomic binning, comparative biology and taxonomic classification.</title>
        <authorList>
            <person name="Goeker M."/>
        </authorList>
    </citation>
    <scope>NUCLEOTIDE SEQUENCE [LARGE SCALE GENOMIC DNA]</scope>
    <source>
        <strain evidence="1 2">DSM 25964</strain>
    </source>
</reference>
<comment type="caution">
    <text evidence="1">The sequence shown here is derived from an EMBL/GenBank/DDBJ whole genome shotgun (WGS) entry which is preliminary data.</text>
</comment>
<protein>
    <recommendedName>
        <fullName evidence="3">V/A-type H+-transporting ATPase subunit G/H</fullName>
    </recommendedName>
</protein>
<dbReference type="AlphaFoldDB" id="A0A4R8M638"/>
<dbReference type="RefSeq" id="WP_133957378.1">
    <property type="nucleotide sequence ID" value="NZ_SORI01000007.1"/>
</dbReference>
<dbReference type="Proteomes" id="UP000295066">
    <property type="component" value="Unassembled WGS sequence"/>
</dbReference>
<keyword evidence="2" id="KW-1185">Reference proteome</keyword>
<evidence type="ECO:0000313" key="1">
    <source>
        <dbReference type="EMBL" id="TDY60809.1"/>
    </source>
</evidence>
<evidence type="ECO:0000313" key="2">
    <source>
        <dbReference type="Proteomes" id="UP000295066"/>
    </source>
</evidence>
<dbReference type="EMBL" id="SORI01000007">
    <property type="protein sequence ID" value="TDY60809.1"/>
    <property type="molecule type" value="Genomic_DNA"/>
</dbReference>
<evidence type="ECO:0008006" key="3">
    <source>
        <dbReference type="Google" id="ProtNLM"/>
    </source>
</evidence>
<accession>A0A4R8M638</accession>
<proteinExistence type="predicted"/>
<gene>
    <name evidence="1" type="ORF">C8D99_10716</name>
</gene>